<comment type="caution">
    <text evidence="1">The sequence shown here is derived from an EMBL/GenBank/DDBJ whole genome shotgun (WGS) entry which is preliminary data.</text>
</comment>
<evidence type="ECO:0000313" key="2">
    <source>
        <dbReference type="Proteomes" id="UP000753961"/>
    </source>
</evidence>
<dbReference type="AlphaFoldDB" id="A0A953LBP7"/>
<keyword evidence="2" id="KW-1185">Reference proteome</keyword>
<dbReference type="PROSITE" id="PS51257">
    <property type="entry name" value="PROKAR_LIPOPROTEIN"/>
    <property type="match status" value="1"/>
</dbReference>
<protein>
    <submittedName>
        <fullName evidence="1">6-bladed beta-propeller</fullName>
    </submittedName>
</protein>
<sequence length="393" mass="45675">MEFKMYSVILLTLTGILQSCIDSRNADFEPSPTLITLDLTRDIEFKNAQLDDLADHLEVIQLETTPESILRSIRAEFSENYILCLSGVRALLFNRQGHFLGSMKRTGIGADEYWDSNRWAIDETNNRIYTYNPYNSKLIRYYLDRRQVEDAFSTETNGSLQEMIVLNKDSIFAIRHVNRIFPYQYYYLSPEGHLLDGKSWDTTHYTHSNTSSSPFLQIDHKNRIIFQPSDTDTIFEIRGVIDHPLIAFKKKKYSNFGKKETIQHIYLKGLDLHRNAILHMVQEERITDGPVVVTSKPMDQFLFRYHAGINEIEKFDTISFNFQGLELNLSEHYFRVSGINSFYISIPINDILEKCEDFLNTNPEPDKAAQVQALQASLDINSNPLLITGRWKW</sequence>
<dbReference type="EMBL" id="JAHVHU010000010">
    <property type="protein sequence ID" value="MBY5958751.1"/>
    <property type="molecule type" value="Genomic_DNA"/>
</dbReference>
<organism evidence="1 2">
    <name type="scientific">Membranihabitans marinus</name>
    <dbReference type="NCBI Taxonomy" id="1227546"/>
    <lineage>
        <taxon>Bacteria</taxon>
        <taxon>Pseudomonadati</taxon>
        <taxon>Bacteroidota</taxon>
        <taxon>Saprospiria</taxon>
        <taxon>Saprospirales</taxon>
        <taxon>Saprospiraceae</taxon>
        <taxon>Membranihabitans</taxon>
    </lineage>
</organism>
<proteinExistence type="predicted"/>
<dbReference type="Proteomes" id="UP000753961">
    <property type="component" value="Unassembled WGS sequence"/>
</dbReference>
<dbReference type="Pfam" id="PF17170">
    <property type="entry name" value="DUF5128"/>
    <property type="match status" value="1"/>
</dbReference>
<dbReference type="RefSeq" id="WP_222580290.1">
    <property type="nucleotide sequence ID" value="NZ_JAHVHU010000010.1"/>
</dbReference>
<name>A0A953LBP7_9BACT</name>
<gene>
    <name evidence="1" type="ORF">KUV50_11435</name>
</gene>
<accession>A0A953LBP7</accession>
<reference evidence="1" key="1">
    <citation type="submission" date="2021-06" db="EMBL/GenBank/DDBJ databases">
        <title>44 bacteria genomes isolated from Dapeng, Shenzhen.</title>
        <authorList>
            <person name="Zheng W."/>
            <person name="Yu S."/>
            <person name="Huang Y."/>
        </authorList>
    </citation>
    <scope>NUCLEOTIDE SEQUENCE</scope>
    <source>
        <strain evidence="1">DP5N28-2</strain>
    </source>
</reference>
<evidence type="ECO:0000313" key="1">
    <source>
        <dbReference type="EMBL" id="MBY5958751.1"/>
    </source>
</evidence>